<sequence>MARLRQVRLTAVVLPFAFLVLAGTAFARPKLVESLGLDVWKMRQLVAEMESSKELSSSLDRQSHNIQDVITFNQLVLDDVIAGRIELTEAAKQKWEVNGVNDFFQTYLTRVSSAPGYEAKTAHDLLVQARDLCAKSDLPAVSSRLRQQYEAGYGPLPE</sequence>
<gene>
    <name evidence="1" type="ORF">PX52LOC_00667</name>
</gene>
<keyword evidence="2" id="KW-1185">Reference proteome</keyword>
<dbReference type="EMBL" id="CP042425">
    <property type="protein sequence ID" value="QEL13809.1"/>
    <property type="molecule type" value="Genomic_DNA"/>
</dbReference>
<dbReference type="Proteomes" id="UP000324974">
    <property type="component" value="Chromosome"/>
</dbReference>
<protein>
    <submittedName>
        <fullName evidence="1">Uncharacterized protein</fullName>
    </submittedName>
</protein>
<proteinExistence type="predicted"/>
<dbReference type="AlphaFoldDB" id="A0A5C1A408"/>
<evidence type="ECO:0000313" key="2">
    <source>
        <dbReference type="Proteomes" id="UP000324974"/>
    </source>
</evidence>
<evidence type="ECO:0000313" key="1">
    <source>
        <dbReference type="EMBL" id="QEL13809.1"/>
    </source>
</evidence>
<name>A0A5C1A408_9BACT</name>
<accession>A0A5C1A408</accession>
<organism evidence="1 2">
    <name type="scientific">Limnoglobus roseus</name>
    <dbReference type="NCBI Taxonomy" id="2598579"/>
    <lineage>
        <taxon>Bacteria</taxon>
        <taxon>Pseudomonadati</taxon>
        <taxon>Planctomycetota</taxon>
        <taxon>Planctomycetia</taxon>
        <taxon>Gemmatales</taxon>
        <taxon>Gemmataceae</taxon>
        <taxon>Limnoglobus</taxon>
    </lineage>
</organism>
<reference evidence="2" key="1">
    <citation type="submission" date="2019-08" db="EMBL/GenBank/DDBJ databases">
        <title>Limnoglobus roseus gen. nov., sp. nov., a novel freshwater planctomycete with a giant genome from the family Gemmataceae.</title>
        <authorList>
            <person name="Kulichevskaya I.S."/>
            <person name="Naumoff D.G."/>
            <person name="Miroshnikov K."/>
            <person name="Ivanova A."/>
            <person name="Philippov D.A."/>
            <person name="Hakobyan A."/>
            <person name="Rijpstra I.C."/>
            <person name="Sinninghe Damste J.S."/>
            <person name="Liesack W."/>
            <person name="Dedysh S.N."/>
        </authorList>
    </citation>
    <scope>NUCLEOTIDE SEQUENCE [LARGE SCALE GENOMIC DNA]</scope>
    <source>
        <strain evidence="2">PX52</strain>
    </source>
</reference>
<dbReference type="KEGG" id="lrs:PX52LOC_00667"/>